<dbReference type="EMBL" id="JBHUKR010000007">
    <property type="protein sequence ID" value="MFD2418343.1"/>
    <property type="molecule type" value="Genomic_DNA"/>
</dbReference>
<accession>A0ABW5FTH9</accession>
<name>A0ABW5FTH9_9PSEU</name>
<comment type="caution">
    <text evidence="2">The sequence shown here is derived from an EMBL/GenBank/DDBJ whole genome shotgun (WGS) entry which is preliminary data.</text>
</comment>
<evidence type="ECO:0000313" key="3">
    <source>
        <dbReference type="Proteomes" id="UP001597417"/>
    </source>
</evidence>
<evidence type="ECO:0000256" key="1">
    <source>
        <dbReference type="SAM" id="Coils"/>
    </source>
</evidence>
<proteinExistence type="predicted"/>
<feature type="coiled-coil region" evidence="1">
    <location>
        <begin position="30"/>
        <end position="57"/>
    </location>
</feature>
<keyword evidence="1" id="KW-0175">Coiled coil</keyword>
<gene>
    <name evidence="2" type="ORF">ACFSXZ_18630</name>
</gene>
<dbReference type="RefSeq" id="WP_378266287.1">
    <property type="nucleotide sequence ID" value="NZ_JBHUKR010000007.1"/>
</dbReference>
<dbReference type="Proteomes" id="UP001597417">
    <property type="component" value="Unassembled WGS sequence"/>
</dbReference>
<sequence>MESAAMRYKAITGLAAKAAEDMRAWEDHHARELDSRIAEAEAAVEQAKEREERTGQTVRHWWRMTADNVAHLSWLELGEEPIPVANARGSWLDRHLNEIKTVYQELVDAVLSLGWRDRR</sequence>
<evidence type="ECO:0000313" key="2">
    <source>
        <dbReference type="EMBL" id="MFD2418343.1"/>
    </source>
</evidence>
<organism evidence="2 3">
    <name type="scientific">Amycolatopsis pigmentata</name>
    <dbReference type="NCBI Taxonomy" id="450801"/>
    <lineage>
        <taxon>Bacteria</taxon>
        <taxon>Bacillati</taxon>
        <taxon>Actinomycetota</taxon>
        <taxon>Actinomycetes</taxon>
        <taxon>Pseudonocardiales</taxon>
        <taxon>Pseudonocardiaceae</taxon>
        <taxon>Amycolatopsis</taxon>
    </lineage>
</organism>
<reference evidence="3" key="1">
    <citation type="journal article" date="2019" name="Int. J. Syst. Evol. Microbiol.">
        <title>The Global Catalogue of Microorganisms (GCM) 10K type strain sequencing project: providing services to taxonomists for standard genome sequencing and annotation.</title>
        <authorList>
            <consortium name="The Broad Institute Genomics Platform"/>
            <consortium name="The Broad Institute Genome Sequencing Center for Infectious Disease"/>
            <person name="Wu L."/>
            <person name="Ma J."/>
        </authorList>
    </citation>
    <scope>NUCLEOTIDE SEQUENCE [LARGE SCALE GENOMIC DNA]</scope>
    <source>
        <strain evidence="3">CGMCC 4.7645</strain>
    </source>
</reference>
<protein>
    <submittedName>
        <fullName evidence="2">Uncharacterized protein</fullName>
    </submittedName>
</protein>
<keyword evidence="3" id="KW-1185">Reference proteome</keyword>